<accession>A0A2V2YNQ7</accession>
<gene>
    <name evidence="1" type="ORF">DFQ01_12195</name>
</gene>
<evidence type="ECO:0000313" key="1">
    <source>
        <dbReference type="EMBL" id="PWV97451.1"/>
    </source>
</evidence>
<dbReference type="EMBL" id="QGTQ01000021">
    <property type="protein sequence ID" value="PWV97451.1"/>
    <property type="molecule type" value="Genomic_DNA"/>
</dbReference>
<comment type="caution">
    <text evidence="1">The sequence shown here is derived from an EMBL/GenBank/DDBJ whole genome shotgun (WGS) entry which is preliminary data.</text>
</comment>
<keyword evidence="2" id="KW-1185">Reference proteome</keyword>
<protein>
    <submittedName>
        <fullName evidence="1">Uncharacterized protein</fullName>
    </submittedName>
</protein>
<sequence>MDEIRYSSILKICAITGSEISQIEEMTMHMSVSEIDALGDFACAGIRFEDCMKSAKIARNEEDLSRMVNLLLSASTSTDELNQAP</sequence>
<organism evidence="1 2">
    <name type="scientific">Paenibacillus cellulosilyticus</name>
    <dbReference type="NCBI Taxonomy" id="375489"/>
    <lineage>
        <taxon>Bacteria</taxon>
        <taxon>Bacillati</taxon>
        <taxon>Bacillota</taxon>
        <taxon>Bacilli</taxon>
        <taxon>Bacillales</taxon>
        <taxon>Paenibacillaceae</taxon>
        <taxon>Paenibacillus</taxon>
    </lineage>
</organism>
<reference evidence="1 2" key="1">
    <citation type="submission" date="2018-05" db="EMBL/GenBank/DDBJ databases">
        <title>Genomic Encyclopedia of Type Strains, Phase III (KMG-III): the genomes of soil and plant-associated and newly described type strains.</title>
        <authorList>
            <person name="Whitman W."/>
        </authorList>
    </citation>
    <scope>NUCLEOTIDE SEQUENCE [LARGE SCALE GENOMIC DNA]</scope>
    <source>
        <strain evidence="1 2">CECT 5696</strain>
    </source>
</reference>
<dbReference type="AlphaFoldDB" id="A0A2V2YNQ7"/>
<dbReference type="RefSeq" id="WP_110045970.1">
    <property type="nucleotide sequence ID" value="NZ_CP054613.1"/>
</dbReference>
<evidence type="ECO:0000313" key="2">
    <source>
        <dbReference type="Proteomes" id="UP000246635"/>
    </source>
</evidence>
<proteinExistence type="predicted"/>
<name>A0A2V2YNQ7_9BACL</name>
<dbReference type="Proteomes" id="UP000246635">
    <property type="component" value="Unassembled WGS sequence"/>
</dbReference>